<sequence length="170" mass="18639">MCAVVLRFLDTVNSFVPVPKGASGGSAGSSLRGRSRLSNAPARAGRNDMFSRWDHNYLHKLLCYPKSLRTPSIYQSILANNLQYLRLEISSMKFALLISYVAIAMQSTASVEVMPSSAVHHHGSYLFLWQGCEGTRISVVSVQYLLRELSEGSLPLGCLGMSSYIGVPHN</sequence>
<protein>
    <submittedName>
        <fullName evidence="2">Uncharacterized protein</fullName>
    </submittedName>
</protein>
<dbReference type="EMBL" id="JADNYJ010000167">
    <property type="protein sequence ID" value="KAF8877654.1"/>
    <property type="molecule type" value="Genomic_DNA"/>
</dbReference>
<evidence type="ECO:0000313" key="2">
    <source>
        <dbReference type="EMBL" id="KAF8877654.1"/>
    </source>
</evidence>
<feature type="compositionally biased region" description="Low complexity" evidence="1">
    <location>
        <begin position="28"/>
        <end position="38"/>
    </location>
</feature>
<dbReference type="AlphaFoldDB" id="A0A9P5NC82"/>
<feature type="region of interest" description="Disordered" evidence="1">
    <location>
        <begin position="22"/>
        <end position="42"/>
    </location>
</feature>
<dbReference type="Proteomes" id="UP000724874">
    <property type="component" value="Unassembled WGS sequence"/>
</dbReference>
<evidence type="ECO:0000313" key="3">
    <source>
        <dbReference type="Proteomes" id="UP000724874"/>
    </source>
</evidence>
<accession>A0A9P5NC82</accession>
<gene>
    <name evidence="2" type="ORF">CPB84DRAFT_357800</name>
</gene>
<proteinExistence type="predicted"/>
<comment type="caution">
    <text evidence="2">The sequence shown here is derived from an EMBL/GenBank/DDBJ whole genome shotgun (WGS) entry which is preliminary data.</text>
</comment>
<organism evidence="2 3">
    <name type="scientific">Gymnopilus junonius</name>
    <name type="common">Spectacular rustgill mushroom</name>
    <name type="synonym">Gymnopilus spectabilis subsp. junonius</name>
    <dbReference type="NCBI Taxonomy" id="109634"/>
    <lineage>
        <taxon>Eukaryota</taxon>
        <taxon>Fungi</taxon>
        <taxon>Dikarya</taxon>
        <taxon>Basidiomycota</taxon>
        <taxon>Agaricomycotina</taxon>
        <taxon>Agaricomycetes</taxon>
        <taxon>Agaricomycetidae</taxon>
        <taxon>Agaricales</taxon>
        <taxon>Agaricineae</taxon>
        <taxon>Hymenogastraceae</taxon>
        <taxon>Gymnopilus</taxon>
    </lineage>
</organism>
<reference evidence="2" key="1">
    <citation type="submission" date="2020-11" db="EMBL/GenBank/DDBJ databases">
        <authorList>
            <consortium name="DOE Joint Genome Institute"/>
            <person name="Ahrendt S."/>
            <person name="Riley R."/>
            <person name="Andreopoulos W."/>
            <person name="LaButti K."/>
            <person name="Pangilinan J."/>
            <person name="Ruiz-duenas F.J."/>
            <person name="Barrasa J.M."/>
            <person name="Sanchez-Garcia M."/>
            <person name="Camarero S."/>
            <person name="Miyauchi S."/>
            <person name="Serrano A."/>
            <person name="Linde D."/>
            <person name="Babiker R."/>
            <person name="Drula E."/>
            <person name="Ayuso-Fernandez I."/>
            <person name="Pacheco R."/>
            <person name="Padilla G."/>
            <person name="Ferreira P."/>
            <person name="Barriuso J."/>
            <person name="Kellner H."/>
            <person name="Castanera R."/>
            <person name="Alfaro M."/>
            <person name="Ramirez L."/>
            <person name="Pisabarro A.G."/>
            <person name="Kuo A."/>
            <person name="Tritt A."/>
            <person name="Lipzen A."/>
            <person name="He G."/>
            <person name="Yan M."/>
            <person name="Ng V."/>
            <person name="Cullen D."/>
            <person name="Martin F."/>
            <person name="Rosso M.-N."/>
            <person name="Henrissat B."/>
            <person name="Hibbett D."/>
            <person name="Martinez A.T."/>
            <person name="Grigoriev I.V."/>
        </authorList>
    </citation>
    <scope>NUCLEOTIDE SEQUENCE</scope>
    <source>
        <strain evidence="2">AH 44721</strain>
    </source>
</reference>
<evidence type="ECO:0000256" key="1">
    <source>
        <dbReference type="SAM" id="MobiDB-lite"/>
    </source>
</evidence>
<name>A0A9P5NC82_GYMJU</name>
<keyword evidence="3" id="KW-1185">Reference proteome</keyword>